<dbReference type="Proteomes" id="UP000234329">
    <property type="component" value="Unassembled WGS sequence"/>
</dbReference>
<evidence type="ECO:0000313" key="1">
    <source>
        <dbReference type="EMBL" id="PKY10063.1"/>
    </source>
</evidence>
<protein>
    <recommendedName>
        <fullName evidence="3">TubC N-terminal docking domain-containing protein</fullName>
    </recommendedName>
</protein>
<reference evidence="1 2" key="1">
    <citation type="submission" date="2017-03" db="EMBL/GenBank/DDBJ databases">
        <title>Draft genime sequence of the acidophilic sulfur-oxidizing bacterium Acidithiobacillus sp. SH, isolated from seawater.</title>
        <authorList>
            <person name="Sharmin S."/>
            <person name="Tokuhisa M."/>
            <person name="Kanao T."/>
            <person name="Kamimura K."/>
        </authorList>
    </citation>
    <scope>NUCLEOTIDE SEQUENCE [LARGE SCALE GENOMIC DNA]</scope>
    <source>
        <strain evidence="1 2">SH</strain>
    </source>
</reference>
<evidence type="ECO:0008006" key="3">
    <source>
        <dbReference type="Google" id="ProtNLM"/>
    </source>
</evidence>
<dbReference type="EMBL" id="MXAV01000044">
    <property type="protein sequence ID" value="PKY10063.1"/>
    <property type="molecule type" value="Genomic_DNA"/>
</dbReference>
<sequence length="153" mass="16076">MKPAQIVVDIVDAGGAVWVEAGHLKAKRIPAHLIPHIRENKASLLALLSPQPFVAPLPSEQCADDYAMAERLAIQAESMDYTTAPAPMQHSAAMAPQRVSCGQCCRFQPGPQPLSIGVCLATSHGLPPEGGSGYKAAYPMAVRSCPEYAGVAS</sequence>
<accession>A0A2I1DJL7</accession>
<dbReference type="OrthoDB" id="5311321at2"/>
<dbReference type="AlphaFoldDB" id="A0A2I1DJL7"/>
<proteinExistence type="predicted"/>
<keyword evidence="2" id="KW-1185">Reference proteome</keyword>
<dbReference type="InParanoid" id="A0A2I1DJL7"/>
<comment type="caution">
    <text evidence="1">The sequence shown here is derived from an EMBL/GenBank/DDBJ whole genome shotgun (WGS) entry which is preliminary data.</text>
</comment>
<evidence type="ECO:0000313" key="2">
    <source>
        <dbReference type="Proteomes" id="UP000234329"/>
    </source>
</evidence>
<dbReference type="RefSeq" id="WP_101538590.1">
    <property type="nucleotide sequence ID" value="NZ_MXAV01000044.1"/>
</dbReference>
<gene>
    <name evidence="1" type="ORF">B1757_12340</name>
</gene>
<organism evidence="1 2">
    <name type="scientific">Acidithiobacillus marinus</name>
    <dbReference type="NCBI Taxonomy" id="187490"/>
    <lineage>
        <taxon>Bacteria</taxon>
        <taxon>Pseudomonadati</taxon>
        <taxon>Pseudomonadota</taxon>
        <taxon>Acidithiobacillia</taxon>
        <taxon>Acidithiobacillales</taxon>
        <taxon>Acidithiobacillaceae</taxon>
        <taxon>Acidithiobacillus</taxon>
    </lineage>
</organism>
<name>A0A2I1DJL7_9PROT</name>